<accession>A0A0E0NK02</accession>
<keyword evidence="3" id="KW-1185">Reference proteome</keyword>
<protein>
    <submittedName>
        <fullName evidence="2">Uncharacterized protein</fullName>
    </submittedName>
</protein>
<dbReference type="AlphaFoldDB" id="A0A0E0NK02"/>
<evidence type="ECO:0000256" key="1">
    <source>
        <dbReference type="SAM" id="MobiDB-lite"/>
    </source>
</evidence>
<reference evidence="2" key="2">
    <citation type="submission" date="2015-06" db="UniProtKB">
        <authorList>
            <consortium name="EnsemblPlants"/>
        </authorList>
    </citation>
    <scope>IDENTIFICATION</scope>
</reference>
<evidence type="ECO:0000313" key="3">
    <source>
        <dbReference type="Proteomes" id="UP000008022"/>
    </source>
</evidence>
<organism evidence="2 3">
    <name type="scientific">Oryza rufipogon</name>
    <name type="common">Brownbeard rice</name>
    <name type="synonym">Asian wild rice</name>
    <dbReference type="NCBI Taxonomy" id="4529"/>
    <lineage>
        <taxon>Eukaryota</taxon>
        <taxon>Viridiplantae</taxon>
        <taxon>Streptophyta</taxon>
        <taxon>Embryophyta</taxon>
        <taxon>Tracheophyta</taxon>
        <taxon>Spermatophyta</taxon>
        <taxon>Magnoliopsida</taxon>
        <taxon>Liliopsida</taxon>
        <taxon>Poales</taxon>
        <taxon>Poaceae</taxon>
        <taxon>BOP clade</taxon>
        <taxon>Oryzoideae</taxon>
        <taxon>Oryzeae</taxon>
        <taxon>Oryzinae</taxon>
        <taxon>Oryza</taxon>
    </lineage>
</organism>
<feature type="region of interest" description="Disordered" evidence="1">
    <location>
        <begin position="1"/>
        <end position="32"/>
    </location>
</feature>
<dbReference type="Gramene" id="ORUFI02G31530.1">
    <property type="protein sequence ID" value="ORUFI02G31530.1"/>
    <property type="gene ID" value="ORUFI02G31530"/>
</dbReference>
<name>A0A0E0NK02_ORYRU</name>
<dbReference type="HOGENOM" id="CLU_128986_0_0_1"/>
<feature type="region of interest" description="Disordered" evidence="1">
    <location>
        <begin position="89"/>
        <end position="118"/>
    </location>
</feature>
<dbReference type="Proteomes" id="UP000008022">
    <property type="component" value="Unassembled WGS sequence"/>
</dbReference>
<proteinExistence type="predicted"/>
<feature type="compositionally biased region" description="Basic residues" evidence="1">
    <location>
        <begin position="22"/>
        <end position="32"/>
    </location>
</feature>
<evidence type="ECO:0000313" key="2">
    <source>
        <dbReference type="EnsemblPlants" id="ORUFI02G31530.1"/>
    </source>
</evidence>
<sequence length="162" mass="17229">MAHECTSAAAAGVGRELDGRRQRAAQRRARRRRLLQAPPLGVVITPEKSSGWHRSPISISFLHTPSSARKLSSAPAFLLLLDDEIAFFPPPPPPRNGTMARDENDAAIPSRGRRCSRRAARDSRLAHVPISAATACAMLIPIAAAAASSSSPPRALASSSRP</sequence>
<reference evidence="3" key="1">
    <citation type="submission" date="2013-06" db="EMBL/GenBank/DDBJ databases">
        <authorList>
            <person name="Zhao Q."/>
        </authorList>
    </citation>
    <scope>NUCLEOTIDE SEQUENCE</scope>
    <source>
        <strain evidence="3">cv. W1943</strain>
    </source>
</reference>
<dbReference type="EnsemblPlants" id="ORUFI02G31530.1">
    <property type="protein sequence ID" value="ORUFI02G31530.1"/>
    <property type="gene ID" value="ORUFI02G31530"/>
</dbReference>